<evidence type="ECO:0008006" key="4">
    <source>
        <dbReference type="Google" id="ProtNLM"/>
    </source>
</evidence>
<sequence>MKKIALIAAIGFAAAGTAASAQTTPANAIYVNGANPGNVGTANSSETADFVISGQVDEACVLGAGGDLRDVDFGTIGIYADATSTVEQVFTSVGTANGHTRTNLAGCNIQNTMTITKANGTQGLVNTAAATGGYDGNVFQPNIPYSISATYTAGAPGTLVPQASISQFQVDATEASDFKANAAWKSQAAFRIDLTDPTKALVAGNYSDTVEVVLAAVI</sequence>
<feature type="signal peptide" evidence="1">
    <location>
        <begin position="1"/>
        <end position="21"/>
    </location>
</feature>
<evidence type="ECO:0000256" key="1">
    <source>
        <dbReference type="SAM" id="SignalP"/>
    </source>
</evidence>
<keyword evidence="1" id="KW-0732">Signal</keyword>
<comment type="caution">
    <text evidence="2">The sequence shown here is derived from an EMBL/GenBank/DDBJ whole genome shotgun (WGS) entry which is preliminary data.</text>
</comment>
<gene>
    <name evidence="2" type="ORF">GRI69_14305</name>
</gene>
<evidence type="ECO:0000313" key="2">
    <source>
        <dbReference type="EMBL" id="MXO49425.1"/>
    </source>
</evidence>
<evidence type="ECO:0000313" key="3">
    <source>
        <dbReference type="Proteomes" id="UP000448199"/>
    </source>
</evidence>
<dbReference type="EMBL" id="WTYC01000011">
    <property type="protein sequence ID" value="MXO49425.1"/>
    <property type="molecule type" value="Genomic_DNA"/>
</dbReference>
<dbReference type="OrthoDB" id="7203080at2"/>
<proteinExistence type="predicted"/>
<dbReference type="AlphaFoldDB" id="A0A844XTL3"/>
<protein>
    <recommendedName>
        <fullName evidence="4">Spore coat protein U domain-containing protein</fullName>
    </recommendedName>
</protein>
<reference evidence="2 3" key="1">
    <citation type="submission" date="2019-12" db="EMBL/GenBank/DDBJ databases">
        <title>Genomic-based taxomic classification of the family Erythrobacteraceae.</title>
        <authorList>
            <person name="Xu L."/>
        </authorList>
    </citation>
    <scope>NUCLEOTIDE SEQUENCE [LARGE SCALE GENOMIC DNA]</scope>
    <source>
        <strain evidence="2 3">DSM 17792</strain>
    </source>
</reference>
<dbReference type="RefSeq" id="WP_160728951.1">
    <property type="nucleotide sequence ID" value="NZ_WTYC01000011.1"/>
</dbReference>
<name>A0A844XTL3_9SPHN</name>
<organism evidence="2 3">
    <name type="scientific">Qipengyuania vulgaris</name>
    <dbReference type="NCBI Taxonomy" id="291985"/>
    <lineage>
        <taxon>Bacteria</taxon>
        <taxon>Pseudomonadati</taxon>
        <taxon>Pseudomonadota</taxon>
        <taxon>Alphaproteobacteria</taxon>
        <taxon>Sphingomonadales</taxon>
        <taxon>Erythrobacteraceae</taxon>
        <taxon>Qipengyuania</taxon>
    </lineage>
</organism>
<accession>A0A844XTL3</accession>
<dbReference type="Proteomes" id="UP000448199">
    <property type="component" value="Unassembled WGS sequence"/>
</dbReference>
<feature type="chain" id="PRO_5032761297" description="Spore coat protein U domain-containing protein" evidence="1">
    <location>
        <begin position="22"/>
        <end position="218"/>
    </location>
</feature>
<keyword evidence="3" id="KW-1185">Reference proteome</keyword>